<gene>
    <name evidence="6" type="ORF">ACFPBZ_09495</name>
</gene>
<dbReference type="InterPro" id="IPR012925">
    <property type="entry name" value="TipAS_dom"/>
</dbReference>
<organism evidence="6 7">
    <name type="scientific">Actinomycetospora atypica</name>
    <dbReference type="NCBI Taxonomy" id="1290095"/>
    <lineage>
        <taxon>Bacteria</taxon>
        <taxon>Bacillati</taxon>
        <taxon>Actinomycetota</taxon>
        <taxon>Actinomycetes</taxon>
        <taxon>Pseudonocardiales</taxon>
        <taxon>Pseudonocardiaceae</taxon>
        <taxon>Actinomycetospora</taxon>
    </lineage>
</organism>
<accession>A0ABV9YHX1</accession>
<dbReference type="SUPFAM" id="SSF89082">
    <property type="entry name" value="Antibiotic binding domain of TipA-like multidrug resistance regulators"/>
    <property type="match status" value="1"/>
</dbReference>
<dbReference type="Proteomes" id="UP001595947">
    <property type="component" value="Unassembled WGS sequence"/>
</dbReference>
<dbReference type="SUPFAM" id="SSF46955">
    <property type="entry name" value="Putative DNA-binding domain"/>
    <property type="match status" value="1"/>
</dbReference>
<name>A0ABV9YHX1_9PSEU</name>
<evidence type="ECO:0000313" key="7">
    <source>
        <dbReference type="Proteomes" id="UP001595947"/>
    </source>
</evidence>
<evidence type="ECO:0000256" key="4">
    <source>
        <dbReference type="ARBA" id="ARBA00023163"/>
    </source>
</evidence>
<dbReference type="Pfam" id="PF07739">
    <property type="entry name" value="TipAS"/>
    <property type="match status" value="1"/>
</dbReference>
<comment type="caution">
    <text evidence="6">The sequence shown here is derived from an EMBL/GenBank/DDBJ whole genome shotgun (WGS) entry which is preliminary data.</text>
</comment>
<dbReference type="Gene3D" id="1.10.1660.10">
    <property type="match status" value="1"/>
</dbReference>
<dbReference type="PROSITE" id="PS50937">
    <property type="entry name" value="HTH_MERR_2"/>
    <property type="match status" value="1"/>
</dbReference>
<evidence type="ECO:0000256" key="3">
    <source>
        <dbReference type="ARBA" id="ARBA00023159"/>
    </source>
</evidence>
<evidence type="ECO:0000313" key="6">
    <source>
        <dbReference type="EMBL" id="MFC5062438.1"/>
    </source>
</evidence>
<evidence type="ECO:0000256" key="2">
    <source>
        <dbReference type="ARBA" id="ARBA00023125"/>
    </source>
</evidence>
<dbReference type="RefSeq" id="WP_378035791.1">
    <property type="nucleotide sequence ID" value="NZ_JBHSIV010000008.1"/>
</dbReference>
<dbReference type="SMART" id="SM00422">
    <property type="entry name" value="HTH_MERR"/>
    <property type="match status" value="1"/>
</dbReference>
<dbReference type="PANTHER" id="PTHR30204:SF90">
    <property type="entry name" value="HTH-TYPE TRANSCRIPTIONAL ACTIVATOR MTA"/>
    <property type="match status" value="1"/>
</dbReference>
<dbReference type="PANTHER" id="PTHR30204">
    <property type="entry name" value="REDOX-CYCLING DRUG-SENSING TRANSCRIPTIONAL ACTIVATOR SOXR"/>
    <property type="match status" value="1"/>
</dbReference>
<dbReference type="Pfam" id="PF13411">
    <property type="entry name" value="MerR_1"/>
    <property type="match status" value="1"/>
</dbReference>
<evidence type="ECO:0000256" key="1">
    <source>
        <dbReference type="ARBA" id="ARBA00023015"/>
    </source>
</evidence>
<keyword evidence="2" id="KW-0238">DNA-binding</keyword>
<keyword evidence="3" id="KW-0010">Activator</keyword>
<keyword evidence="4" id="KW-0804">Transcription</keyword>
<dbReference type="InterPro" id="IPR036244">
    <property type="entry name" value="TipA-like_antibiotic-bd"/>
</dbReference>
<dbReference type="InterPro" id="IPR000551">
    <property type="entry name" value="MerR-type_HTH_dom"/>
</dbReference>
<proteinExistence type="predicted"/>
<feature type="domain" description="HTH merR-type" evidence="5">
    <location>
        <begin position="5"/>
        <end position="74"/>
    </location>
</feature>
<sequence length="259" mass="29546">MTETALTVGQVAERFAVTVRTLHHYDEVGLLRPTRRSAAGYRVYTDADITRLQHIVVYRRLGFALEDIAVLLDDPAADLGAHLRRQRDTVMTRLDEMRDLVTAIDRALEAEVDGIQLTREERRELFGDDFKDEYQQEAQERWGDTAAWRQSQERTTRYTKDDWIAIKAEADEVNAEFVAAKRAGEPATSERAVAAAAAHGRHIDERFYDLSPEMHRNLAELYVTDERFAKTYDDLEPGLAQYVHDAIAAYRGERSDGDG</sequence>
<dbReference type="InterPro" id="IPR009061">
    <property type="entry name" value="DNA-bd_dom_put_sf"/>
</dbReference>
<evidence type="ECO:0000259" key="5">
    <source>
        <dbReference type="PROSITE" id="PS50937"/>
    </source>
</evidence>
<dbReference type="InterPro" id="IPR047057">
    <property type="entry name" value="MerR_fam"/>
</dbReference>
<reference evidence="7" key="1">
    <citation type="journal article" date="2019" name="Int. J. Syst. Evol. Microbiol.">
        <title>The Global Catalogue of Microorganisms (GCM) 10K type strain sequencing project: providing services to taxonomists for standard genome sequencing and annotation.</title>
        <authorList>
            <consortium name="The Broad Institute Genomics Platform"/>
            <consortium name="The Broad Institute Genome Sequencing Center for Infectious Disease"/>
            <person name="Wu L."/>
            <person name="Ma J."/>
        </authorList>
    </citation>
    <scope>NUCLEOTIDE SEQUENCE [LARGE SCALE GENOMIC DNA]</scope>
    <source>
        <strain evidence="7">CGMCC 4.7093</strain>
    </source>
</reference>
<dbReference type="CDD" id="cd01106">
    <property type="entry name" value="HTH_TipAL-Mta"/>
    <property type="match status" value="1"/>
</dbReference>
<protein>
    <submittedName>
        <fullName evidence="6">MerR family transcriptional regulator</fullName>
    </submittedName>
</protein>
<keyword evidence="7" id="KW-1185">Reference proteome</keyword>
<dbReference type="Gene3D" id="1.10.490.50">
    <property type="entry name" value="Antibiotic binding domain of TipA-like multidrug resistance regulators"/>
    <property type="match status" value="1"/>
</dbReference>
<dbReference type="EMBL" id="JBHSIV010000008">
    <property type="protein sequence ID" value="MFC5062438.1"/>
    <property type="molecule type" value="Genomic_DNA"/>
</dbReference>
<keyword evidence="1" id="KW-0805">Transcription regulation</keyword>
<dbReference type="PRINTS" id="PR00040">
    <property type="entry name" value="HTHMERR"/>
</dbReference>